<dbReference type="PANTHER" id="PTHR33875">
    <property type="entry name" value="OS09G0542200 PROTEIN"/>
    <property type="match status" value="1"/>
</dbReference>
<evidence type="ECO:0000259" key="1">
    <source>
        <dbReference type="Pfam" id="PF13462"/>
    </source>
</evidence>
<reference evidence="2" key="1">
    <citation type="submission" date="2022-07" db="EMBL/GenBank/DDBJ databases">
        <title>Phylogenomic reconstructions and comparative analyses of Kickxellomycotina fungi.</title>
        <authorList>
            <person name="Reynolds N.K."/>
            <person name="Stajich J.E."/>
            <person name="Barry K."/>
            <person name="Grigoriev I.V."/>
            <person name="Crous P."/>
            <person name="Smith M.E."/>
        </authorList>
    </citation>
    <scope>NUCLEOTIDE SEQUENCE</scope>
    <source>
        <strain evidence="2">RSA 567</strain>
    </source>
</reference>
<organism evidence="2 3">
    <name type="scientific">Dimargaris verticillata</name>
    <dbReference type="NCBI Taxonomy" id="2761393"/>
    <lineage>
        <taxon>Eukaryota</taxon>
        <taxon>Fungi</taxon>
        <taxon>Fungi incertae sedis</taxon>
        <taxon>Zoopagomycota</taxon>
        <taxon>Kickxellomycotina</taxon>
        <taxon>Dimargaritomycetes</taxon>
        <taxon>Dimargaritales</taxon>
        <taxon>Dimargaritaceae</taxon>
        <taxon>Dimargaris</taxon>
    </lineage>
</organism>
<protein>
    <recommendedName>
        <fullName evidence="1">Thioredoxin-like fold domain-containing protein</fullName>
    </recommendedName>
</protein>
<dbReference type="InterPro" id="IPR036249">
    <property type="entry name" value="Thioredoxin-like_sf"/>
</dbReference>
<dbReference type="PANTHER" id="PTHR33875:SF2">
    <property type="entry name" value="ACR183CP"/>
    <property type="match status" value="1"/>
</dbReference>
<dbReference type="Pfam" id="PF13462">
    <property type="entry name" value="Thioredoxin_4"/>
    <property type="match status" value="1"/>
</dbReference>
<dbReference type="SUPFAM" id="SSF52833">
    <property type="entry name" value="Thioredoxin-like"/>
    <property type="match status" value="1"/>
</dbReference>
<keyword evidence="3" id="KW-1185">Reference proteome</keyword>
<dbReference type="Proteomes" id="UP001151582">
    <property type="component" value="Unassembled WGS sequence"/>
</dbReference>
<dbReference type="AlphaFoldDB" id="A0A9W8B7Q5"/>
<dbReference type="EMBL" id="JANBQB010000187">
    <property type="protein sequence ID" value="KAJ1980040.1"/>
    <property type="molecule type" value="Genomic_DNA"/>
</dbReference>
<sequence>MALVSPGNVGHRLGSAAAPVVLEAYLDYVCPFSKRFYTRFVQEVFPYVEQQYPGQVQFIFRHQVQPWHPQSSMVHEAALAVEQVSPDAFFPFSNQVFENQEE</sequence>
<comment type="caution">
    <text evidence="2">The sequence shown here is derived from an EMBL/GenBank/DDBJ whole genome shotgun (WGS) entry which is preliminary data.</text>
</comment>
<feature type="domain" description="Thioredoxin-like fold" evidence="1">
    <location>
        <begin position="10"/>
        <end position="101"/>
    </location>
</feature>
<accession>A0A9W8B7Q5</accession>
<evidence type="ECO:0000313" key="2">
    <source>
        <dbReference type="EMBL" id="KAJ1980040.1"/>
    </source>
</evidence>
<dbReference type="Gene3D" id="3.40.30.10">
    <property type="entry name" value="Glutaredoxin"/>
    <property type="match status" value="1"/>
</dbReference>
<proteinExistence type="predicted"/>
<evidence type="ECO:0000313" key="3">
    <source>
        <dbReference type="Proteomes" id="UP001151582"/>
    </source>
</evidence>
<gene>
    <name evidence="2" type="ORF">H4R34_002602</name>
</gene>
<name>A0A9W8B7Q5_9FUNG</name>
<dbReference type="InterPro" id="IPR012336">
    <property type="entry name" value="Thioredoxin-like_fold"/>
</dbReference>
<dbReference type="OrthoDB" id="37297at2759"/>